<dbReference type="PROSITE" id="PS50006">
    <property type="entry name" value="FHA_DOMAIN"/>
    <property type="match status" value="1"/>
</dbReference>
<sequence length="951" mass="105740">MGAIAPDTKWNTPDDILLKNSVEAGATLESLSKGAVRFSKRYTVQELQDRWRSLLYDPIVSAETSALMFEHERSSLRAQSKSCKTDGTKDTRSLLRKRKAESIRTRYYAMRKMASNVSQAVDTLDMNFLAGPGLTNYENLDEPTFADFLLPDSCHHRCPDSTFDGTTHACPDTFCGALPATVNDVPRAPSFFVSGGLTLDSGDLGHNTLLHLDENVLPTRDHFMTENYGQVNELPVPDLHKSDGLELNQPAILNQVTDSEVPITDCPALHNLGYKTPLSPATDWHAMGGISTPILPDVDYDGNEDHINDTFRSSHDVDNHDTLGPSAMQKYANLNEQMPYLGSETETASIIAQLNQFLDCTDDLPDNVDDFYIDTFCNLLVDYPNEPEGALACPSVTSIATEGYPDLASGKMVGESIDSNSNHCSIDRGIVCSPEGKEKLLSSALSVNPAFPELRNGLGCCRLNTEDQIVPDNDDVFLPVCMPTLSLSCFADWEFDKARNPVSSSIMDIPTHQRAKQGGLLMMKKNKQSDSDNPLLSSHRLSASFPTHQKVKNERALVRKKEQLDKTTHGGDPMTEREQIDSDRAKIIISSVPTPQNITNRAMLMVTGEETDNNQTHIMRSSLQLVVNSNHAANVHDGNIKLKHIDPQSGMLRIENENTHIDQLKFTNENEKDTGSDHNNHPVGYAHENEVNIHNRLSSVVDAKLQNKNSAVLHSGVFSHEEFATTEVVAPELEKDLELFSNEECPDDDDVPYSSDVEAMILGMDFSPNDEDSDPSETVWRHPNENVIRSMLRLEQAACASSHRMMQAYGAFAVLFSNHTRHLIKKPEVLLGRAAEDDQVDIDLSFERCRNQVSRRQATIKVNNDGAFTLKNFGKTSIHVNGREVSTGQSQDLTSSCLIEIRRAAFLFETNPARVKQYIEEEIGGVRKMPNIEEEIHRANKRPKQEPLALE</sequence>
<keyword evidence="3" id="KW-1185">Reference proteome</keyword>
<dbReference type="Gene3D" id="2.60.200.20">
    <property type="match status" value="1"/>
</dbReference>
<organism evidence="2 3">
    <name type="scientific">Lithospermum erythrorhizon</name>
    <name type="common">Purple gromwell</name>
    <name type="synonym">Lithospermum officinale var. erythrorhizon</name>
    <dbReference type="NCBI Taxonomy" id="34254"/>
    <lineage>
        <taxon>Eukaryota</taxon>
        <taxon>Viridiplantae</taxon>
        <taxon>Streptophyta</taxon>
        <taxon>Embryophyta</taxon>
        <taxon>Tracheophyta</taxon>
        <taxon>Spermatophyta</taxon>
        <taxon>Magnoliopsida</taxon>
        <taxon>eudicotyledons</taxon>
        <taxon>Gunneridae</taxon>
        <taxon>Pentapetalae</taxon>
        <taxon>asterids</taxon>
        <taxon>lamiids</taxon>
        <taxon>Boraginales</taxon>
        <taxon>Boraginaceae</taxon>
        <taxon>Boraginoideae</taxon>
        <taxon>Lithospermeae</taxon>
        <taxon>Lithospermum</taxon>
    </lineage>
</organism>
<reference evidence="2 3" key="1">
    <citation type="submission" date="2024-01" db="EMBL/GenBank/DDBJ databases">
        <title>The complete chloroplast genome sequence of Lithospermum erythrorhizon: insights into the phylogenetic relationship among Boraginaceae species and the maternal lineages of purple gromwells.</title>
        <authorList>
            <person name="Okada T."/>
            <person name="Watanabe K."/>
        </authorList>
    </citation>
    <scope>NUCLEOTIDE SEQUENCE [LARGE SCALE GENOMIC DNA]</scope>
</reference>
<dbReference type="GO" id="GO:0044545">
    <property type="term" value="C:NSL complex"/>
    <property type="evidence" value="ECO:0007669"/>
    <property type="project" value="TreeGrafter"/>
</dbReference>
<accession>A0AAV3RED1</accession>
<feature type="domain" description="FHA" evidence="1">
    <location>
        <begin position="829"/>
        <end position="885"/>
    </location>
</feature>
<dbReference type="GO" id="GO:0002151">
    <property type="term" value="F:G-quadruplex RNA binding"/>
    <property type="evidence" value="ECO:0007669"/>
    <property type="project" value="InterPro"/>
</dbReference>
<dbReference type="GO" id="GO:0045944">
    <property type="term" value="P:positive regulation of transcription by RNA polymerase II"/>
    <property type="evidence" value="ECO:0007669"/>
    <property type="project" value="TreeGrafter"/>
</dbReference>
<dbReference type="SMART" id="SM00240">
    <property type="entry name" value="FHA"/>
    <property type="match status" value="1"/>
</dbReference>
<dbReference type="InterPro" id="IPR025999">
    <property type="entry name" value="MCRS_N"/>
</dbReference>
<dbReference type="InterPro" id="IPR008984">
    <property type="entry name" value="SMAD_FHA_dom_sf"/>
</dbReference>
<dbReference type="Pfam" id="PF13325">
    <property type="entry name" value="MCRS_N"/>
    <property type="match status" value="1"/>
</dbReference>
<dbReference type="InterPro" id="IPR000253">
    <property type="entry name" value="FHA_dom"/>
</dbReference>
<gene>
    <name evidence="2" type="ORF">LIER_27664</name>
</gene>
<dbReference type="Proteomes" id="UP001454036">
    <property type="component" value="Unassembled WGS sequence"/>
</dbReference>
<dbReference type="PANTHER" id="PTHR13233">
    <property type="entry name" value="MICROSPHERULE PROTEIN 1"/>
    <property type="match status" value="1"/>
</dbReference>
<dbReference type="InterPro" id="IPR037912">
    <property type="entry name" value="MCRS1"/>
</dbReference>
<dbReference type="EMBL" id="BAABME010008974">
    <property type="protein sequence ID" value="GAA0174225.1"/>
    <property type="molecule type" value="Genomic_DNA"/>
</dbReference>
<proteinExistence type="predicted"/>
<evidence type="ECO:0000313" key="3">
    <source>
        <dbReference type="Proteomes" id="UP001454036"/>
    </source>
</evidence>
<dbReference type="PANTHER" id="PTHR13233:SF0">
    <property type="entry name" value="MICROSPHERULE PROTEIN 1"/>
    <property type="match status" value="1"/>
</dbReference>
<comment type="caution">
    <text evidence="2">The sequence shown here is derived from an EMBL/GenBank/DDBJ whole genome shotgun (WGS) entry which is preliminary data.</text>
</comment>
<protein>
    <recommendedName>
        <fullName evidence="1">FHA domain-containing protein</fullName>
    </recommendedName>
</protein>
<dbReference type="GO" id="GO:0031011">
    <property type="term" value="C:Ino80 complex"/>
    <property type="evidence" value="ECO:0007669"/>
    <property type="project" value="InterPro"/>
</dbReference>
<name>A0AAV3RED1_LITER</name>
<dbReference type="AlphaFoldDB" id="A0AAV3RED1"/>
<dbReference type="Pfam" id="PF00498">
    <property type="entry name" value="FHA"/>
    <property type="match status" value="1"/>
</dbReference>
<dbReference type="SUPFAM" id="SSF49879">
    <property type="entry name" value="SMAD/FHA domain"/>
    <property type="match status" value="1"/>
</dbReference>
<evidence type="ECO:0000313" key="2">
    <source>
        <dbReference type="EMBL" id="GAA0174225.1"/>
    </source>
</evidence>
<dbReference type="GO" id="GO:0071339">
    <property type="term" value="C:MLL1 complex"/>
    <property type="evidence" value="ECO:0007669"/>
    <property type="project" value="InterPro"/>
</dbReference>
<evidence type="ECO:0000259" key="1">
    <source>
        <dbReference type="PROSITE" id="PS50006"/>
    </source>
</evidence>